<dbReference type="GO" id="GO:0050660">
    <property type="term" value="F:flavin adenine dinucleotide binding"/>
    <property type="evidence" value="ECO:0007669"/>
    <property type="project" value="InterPro"/>
</dbReference>
<gene>
    <name evidence="11" type="primary">pyrK</name>
    <name evidence="15" type="ORF">IAA17_04255</name>
</gene>
<dbReference type="Gene3D" id="3.40.50.80">
    <property type="entry name" value="Nucleotide-binding domain of ferredoxin-NADP reductase (FNR) module"/>
    <property type="match status" value="1"/>
</dbReference>
<dbReference type="GO" id="GO:0009055">
    <property type="term" value="F:electron transfer activity"/>
    <property type="evidence" value="ECO:0007669"/>
    <property type="project" value="UniProtKB-UniRule"/>
</dbReference>
<feature type="binding site" evidence="11 12">
    <location>
        <begin position="53"/>
        <end position="56"/>
    </location>
    <ligand>
        <name>FAD</name>
        <dbReference type="ChEBI" id="CHEBI:57692"/>
    </ligand>
</feature>
<evidence type="ECO:0000256" key="2">
    <source>
        <dbReference type="ARBA" id="ARBA00022448"/>
    </source>
</evidence>
<keyword evidence="5 11" id="KW-0479">Metal-binding</keyword>
<keyword evidence="10 11" id="KW-0411">Iron-sulfur</keyword>
<name>A0A9D2GHH2_9FIRM</name>
<evidence type="ECO:0000313" key="15">
    <source>
        <dbReference type="EMBL" id="HIZ78977.1"/>
    </source>
</evidence>
<dbReference type="PANTHER" id="PTHR43513">
    <property type="entry name" value="DIHYDROOROTATE DEHYDROGENASE B (NAD(+)), ELECTRON TRANSFER SUBUNIT"/>
    <property type="match status" value="1"/>
</dbReference>
<keyword evidence="6 11" id="KW-0274">FAD</keyword>
<dbReference type="CDD" id="cd06218">
    <property type="entry name" value="DHOD_e_trans"/>
    <property type="match status" value="1"/>
</dbReference>
<dbReference type="GO" id="GO:0044205">
    <property type="term" value="P:'de novo' UMP biosynthetic process"/>
    <property type="evidence" value="ECO:0007669"/>
    <property type="project" value="UniProtKB-UniRule"/>
</dbReference>
<dbReference type="InterPro" id="IPR050353">
    <property type="entry name" value="PyrK_electron_transfer"/>
</dbReference>
<reference evidence="15" key="1">
    <citation type="journal article" date="2021" name="PeerJ">
        <title>Extensive microbial diversity within the chicken gut microbiome revealed by metagenomics and culture.</title>
        <authorList>
            <person name="Gilroy R."/>
            <person name="Ravi A."/>
            <person name="Getino M."/>
            <person name="Pursley I."/>
            <person name="Horton D.L."/>
            <person name="Alikhan N.F."/>
            <person name="Baker D."/>
            <person name="Gharbi K."/>
            <person name="Hall N."/>
            <person name="Watson M."/>
            <person name="Adriaenssens E.M."/>
            <person name="Foster-Nyarko E."/>
            <person name="Jarju S."/>
            <person name="Secka A."/>
            <person name="Antonio M."/>
            <person name="Oren A."/>
            <person name="Chaudhuri R.R."/>
            <person name="La Ragione R."/>
            <person name="Hildebrand F."/>
            <person name="Pallen M.J."/>
        </authorList>
    </citation>
    <scope>NUCLEOTIDE SEQUENCE</scope>
    <source>
        <strain evidence="15">ChiBcec1-1093</strain>
    </source>
</reference>
<dbReference type="InterPro" id="IPR012165">
    <property type="entry name" value="Cyt_c3_hydrogenase_gsu"/>
</dbReference>
<accession>A0A9D2GHH2</accession>
<evidence type="ECO:0000256" key="5">
    <source>
        <dbReference type="ARBA" id="ARBA00022723"/>
    </source>
</evidence>
<keyword evidence="2 11" id="KW-0813">Transport</keyword>
<evidence type="ECO:0000256" key="3">
    <source>
        <dbReference type="ARBA" id="ARBA00022630"/>
    </source>
</evidence>
<feature type="binding site" evidence="11 12">
    <location>
        <begin position="77"/>
        <end position="78"/>
    </location>
    <ligand>
        <name>FAD</name>
        <dbReference type="ChEBI" id="CHEBI:57692"/>
    </ligand>
</feature>
<evidence type="ECO:0000256" key="1">
    <source>
        <dbReference type="ARBA" id="ARBA00006422"/>
    </source>
</evidence>
<dbReference type="EMBL" id="DXBC01000064">
    <property type="protein sequence ID" value="HIZ78977.1"/>
    <property type="molecule type" value="Genomic_DNA"/>
</dbReference>
<dbReference type="HAMAP" id="MF_01211">
    <property type="entry name" value="DHODB_Fe_S_bind"/>
    <property type="match status" value="1"/>
</dbReference>
<dbReference type="PROSITE" id="PS51384">
    <property type="entry name" value="FAD_FR"/>
    <property type="match status" value="1"/>
</dbReference>
<evidence type="ECO:0000256" key="10">
    <source>
        <dbReference type="ARBA" id="ARBA00023014"/>
    </source>
</evidence>
<dbReference type="AlphaFoldDB" id="A0A9D2GHH2"/>
<dbReference type="InterPro" id="IPR019480">
    <property type="entry name" value="Dihydroorotate_DH_Fe-S-bd"/>
</dbReference>
<dbReference type="SUPFAM" id="SSF63380">
    <property type="entry name" value="Riboflavin synthase domain-like"/>
    <property type="match status" value="1"/>
</dbReference>
<dbReference type="Pfam" id="PF10418">
    <property type="entry name" value="DHODB_Fe-S_bind"/>
    <property type="match status" value="1"/>
</dbReference>
<dbReference type="GO" id="GO:0051537">
    <property type="term" value="F:2 iron, 2 sulfur cluster binding"/>
    <property type="evidence" value="ECO:0007669"/>
    <property type="project" value="UniProtKB-KW"/>
</dbReference>
<comment type="subunit">
    <text evidence="11">Heterotetramer of 2 PyrK and 2 PyrD type B subunits.</text>
</comment>
<sequence length="254" mass="27189">MAQIKLEAEVKSQKKLAEGVYSMELFAPQIAGQAKAGQFISIYTKDASKLLPRPISLCGIDQAKGILRVVYRVAGAGTAEFSAWEAGEKVQIMGPLGNGFPLKDKKAILIGGGIGIPPMLELAKELSCERTAVLGYRDELFLNEEFQAYGPVYVATEDGSAGTKGNVLDAIRANGVDGEIIYACGPTPMLRAVKAYAAEKGLECYISLEERMACGIGACLACVCQSKDVDSHSHVHNKRICKDGPVFEAQEVEI</sequence>
<dbReference type="GO" id="GO:0046872">
    <property type="term" value="F:metal ion binding"/>
    <property type="evidence" value="ECO:0007669"/>
    <property type="project" value="UniProtKB-KW"/>
</dbReference>
<keyword evidence="4 11" id="KW-0001">2Fe-2S</keyword>
<keyword evidence="8 11" id="KW-0249">Electron transport</keyword>
<evidence type="ECO:0000256" key="6">
    <source>
        <dbReference type="ARBA" id="ARBA00022827"/>
    </source>
</evidence>
<evidence type="ECO:0000256" key="7">
    <source>
        <dbReference type="ARBA" id="ARBA00022975"/>
    </source>
</evidence>
<dbReference type="PIRSF" id="PIRSF006816">
    <property type="entry name" value="Cyc3_hyd_g"/>
    <property type="match status" value="1"/>
</dbReference>
<comment type="cofactor">
    <cofactor evidence="11">
        <name>[2Fe-2S] cluster</name>
        <dbReference type="ChEBI" id="CHEBI:190135"/>
    </cofactor>
    <text evidence="11">Binds 1 [2Fe-2S] cluster per subunit.</text>
</comment>
<feature type="binding site" evidence="11 13">
    <location>
        <position position="241"/>
    </location>
    <ligand>
        <name>[2Fe-2S] cluster</name>
        <dbReference type="ChEBI" id="CHEBI:190135"/>
    </ligand>
</feature>
<comment type="cofactor">
    <cofactor evidence="13">
        <name>[2Fe-2S] cluster</name>
        <dbReference type="ChEBI" id="CHEBI:190135"/>
    </cofactor>
    <text evidence="13">Binds 1 [2Fe-2S] cluster per subunit.</text>
</comment>
<evidence type="ECO:0000256" key="8">
    <source>
        <dbReference type="ARBA" id="ARBA00022982"/>
    </source>
</evidence>
<feature type="domain" description="FAD-binding FR-type" evidence="14">
    <location>
        <begin position="3"/>
        <end position="102"/>
    </location>
</feature>
<dbReference type="SUPFAM" id="SSF52343">
    <property type="entry name" value="Ferredoxin reductase-like, C-terminal NADP-linked domain"/>
    <property type="match status" value="1"/>
</dbReference>
<dbReference type="InterPro" id="IPR017938">
    <property type="entry name" value="Riboflavin_synthase-like_b-brl"/>
</dbReference>
<dbReference type="PANTHER" id="PTHR43513:SF3">
    <property type="entry name" value="DIHYDROOROTATE DEHYDROGENASE B (NAD(+)), ELECTRON TRANSFER SUBUNIT-RELATED"/>
    <property type="match status" value="1"/>
</dbReference>
<keyword evidence="3 11" id="KW-0285">Flavoprotein</keyword>
<comment type="similarity">
    <text evidence="1 11">Belongs to the PyrK family.</text>
</comment>
<reference evidence="15" key="2">
    <citation type="submission" date="2021-04" db="EMBL/GenBank/DDBJ databases">
        <authorList>
            <person name="Gilroy R."/>
        </authorList>
    </citation>
    <scope>NUCLEOTIDE SEQUENCE</scope>
    <source>
        <strain evidence="15">ChiBcec1-1093</strain>
    </source>
</reference>
<feature type="binding site" evidence="11 13">
    <location>
        <position position="222"/>
    </location>
    <ligand>
        <name>[2Fe-2S] cluster</name>
        <dbReference type="ChEBI" id="CHEBI:190135"/>
    </ligand>
</feature>
<dbReference type="InterPro" id="IPR039261">
    <property type="entry name" value="FNR_nucleotide-bd"/>
</dbReference>
<dbReference type="GO" id="GO:0016491">
    <property type="term" value="F:oxidoreductase activity"/>
    <property type="evidence" value="ECO:0007669"/>
    <property type="project" value="InterPro"/>
</dbReference>
<evidence type="ECO:0000256" key="11">
    <source>
        <dbReference type="HAMAP-Rule" id="MF_01211"/>
    </source>
</evidence>
<keyword evidence="7 11" id="KW-0665">Pyrimidine biosynthesis</keyword>
<dbReference type="InterPro" id="IPR017927">
    <property type="entry name" value="FAD-bd_FR_type"/>
</dbReference>
<dbReference type="PRINTS" id="PR00409">
    <property type="entry name" value="PHDIOXRDTASE"/>
</dbReference>
<feature type="binding site" evidence="11 13">
    <location>
        <position position="219"/>
    </location>
    <ligand>
        <name>[2Fe-2S] cluster</name>
        <dbReference type="ChEBI" id="CHEBI:190135"/>
    </ligand>
</feature>
<comment type="pathway">
    <text evidence="11">Pyrimidine metabolism; UMP biosynthesis via de novo pathway; orotate from (S)-dihydroorotate (NAD(+) route): step 1/1.</text>
</comment>
<dbReference type="Proteomes" id="UP000824101">
    <property type="component" value="Unassembled WGS sequence"/>
</dbReference>
<dbReference type="Gene3D" id="2.10.240.10">
    <property type="entry name" value="Dihydroorotate dehydrogenase, electron transfer subunit"/>
    <property type="match status" value="1"/>
</dbReference>
<evidence type="ECO:0000256" key="4">
    <source>
        <dbReference type="ARBA" id="ARBA00022714"/>
    </source>
</evidence>
<evidence type="ECO:0000256" key="9">
    <source>
        <dbReference type="ARBA" id="ARBA00023004"/>
    </source>
</evidence>
<comment type="function">
    <text evidence="11">Responsible for channeling the electrons from the oxidation of dihydroorotate from the FMN redox center in the PyrD type B subunit to the ultimate electron acceptor NAD(+).</text>
</comment>
<feature type="binding site" evidence="11 13">
    <location>
        <position position="214"/>
    </location>
    <ligand>
        <name>[2Fe-2S] cluster</name>
        <dbReference type="ChEBI" id="CHEBI:190135"/>
    </ligand>
</feature>
<dbReference type="InterPro" id="IPR037117">
    <property type="entry name" value="Dihydroorotate_DH_ele_sf"/>
</dbReference>
<evidence type="ECO:0000259" key="14">
    <source>
        <dbReference type="PROSITE" id="PS51384"/>
    </source>
</evidence>
<dbReference type="InterPro" id="IPR023455">
    <property type="entry name" value="Dihydroorotate_DHASE_ETsu"/>
</dbReference>
<dbReference type="Gene3D" id="2.40.30.10">
    <property type="entry name" value="Translation factors"/>
    <property type="match status" value="1"/>
</dbReference>
<keyword evidence="9 11" id="KW-0408">Iron</keyword>
<proteinExistence type="inferred from homology"/>
<evidence type="ECO:0000313" key="16">
    <source>
        <dbReference type="Proteomes" id="UP000824101"/>
    </source>
</evidence>
<protein>
    <recommendedName>
        <fullName evidence="11">Dihydroorotate dehydrogenase B (NAD(+)), electron transfer subunit</fullName>
    </recommendedName>
    <alternativeName>
        <fullName evidence="11">Dihydroorotate oxidase B, electron transfer subunit</fullName>
    </alternativeName>
</protein>
<comment type="cofactor">
    <cofactor evidence="11 12">
        <name>FAD</name>
        <dbReference type="ChEBI" id="CHEBI:57692"/>
    </cofactor>
    <text evidence="11 12">Binds 1 FAD per subunit.</text>
</comment>
<evidence type="ECO:0000256" key="12">
    <source>
        <dbReference type="PIRSR" id="PIRSR006816-1"/>
    </source>
</evidence>
<feature type="binding site" evidence="11 12">
    <location>
        <begin position="70"/>
        <end position="72"/>
    </location>
    <ligand>
        <name>FAD</name>
        <dbReference type="ChEBI" id="CHEBI:57692"/>
    </ligand>
</feature>
<evidence type="ECO:0000256" key="13">
    <source>
        <dbReference type="PIRSR" id="PIRSR006816-2"/>
    </source>
</evidence>
<comment type="caution">
    <text evidence="15">The sequence shown here is derived from an EMBL/GenBank/DDBJ whole genome shotgun (WGS) entry which is preliminary data.</text>
</comment>
<organism evidence="15 16">
    <name type="scientific">Candidatus Lachnoclostridium stercorigallinarum</name>
    <dbReference type="NCBI Taxonomy" id="2838634"/>
    <lineage>
        <taxon>Bacteria</taxon>
        <taxon>Bacillati</taxon>
        <taxon>Bacillota</taxon>
        <taxon>Clostridia</taxon>
        <taxon>Lachnospirales</taxon>
        <taxon>Lachnospiraceae</taxon>
    </lineage>
</organism>